<dbReference type="SUPFAM" id="SSF69765">
    <property type="entry name" value="IpsF-like"/>
    <property type="match status" value="1"/>
</dbReference>
<dbReference type="Gene3D" id="3.30.1330.50">
    <property type="entry name" value="2-C-methyl-D-erythritol 2,4-cyclodiphosphate synthase"/>
    <property type="match status" value="1"/>
</dbReference>
<dbReference type="GO" id="GO:0016114">
    <property type="term" value="P:terpenoid biosynthetic process"/>
    <property type="evidence" value="ECO:0007669"/>
    <property type="project" value="InterPro"/>
</dbReference>
<dbReference type="CDD" id="cd00554">
    <property type="entry name" value="MECDP_synthase"/>
    <property type="match status" value="1"/>
</dbReference>
<evidence type="ECO:0000256" key="6">
    <source>
        <dbReference type="ARBA" id="ARBA00022679"/>
    </source>
</evidence>
<comment type="pathway">
    <text evidence="3">Isoprenoid biosynthesis; isopentenyl diphosphate biosynthesis via DXP pathway; isopentenyl diphosphate from 1-deoxy-D-xylulose 5-phosphate: step 4/6.</text>
</comment>
<evidence type="ECO:0000256" key="9">
    <source>
        <dbReference type="ARBA" id="ARBA00023229"/>
    </source>
</evidence>
<dbReference type="InterPro" id="IPR026596">
    <property type="entry name" value="IspD/F"/>
</dbReference>
<dbReference type="InterPro" id="IPR029044">
    <property type="entry name" value="Nucleotide-diphossugar_trans"/>
</dbReference>
<keyword evidence="10 13" id="KW-0456">Lyase</keyword>
<dbReference type="PROSITE" id="PS01295">
    <property type="entry name" value="ISPD"/>
    <property type="match status" value="1"/>
</dbReference>
<organism evidence="13">
    <name type="scientific">hydrothermal vent metagenome</name>
    <dbReference type="NCBI Taxonomy" id="652676"/>
    <lineage>
        <taxon>unclassified sequences</taxon>
        <taxon>metagenomes</taxon>
        <taxon>ecological metagenomes</taxon>
    </lineage>
</organism>
<dbReference type="HAMAP" id="MF_01520">
    <property type="entry name" value="IspDF"/>
    <property type="match status" value="1"/>
</dbReference>
<evidence type="ECO:0000256" key="1">
    <source>
        <dbReference type="ARBA" id="ARBA00000200"/>
    </source>
</evidence>
<keyword evidence="8" id="KW-0479">Metal-binding</keyword>
<proteinExistence type="inferred from homology"/>
<keyword evidence="6 13" id="KW-0808">Transferase</keyword>
<dbReference type="CDD" id="cd02516">
    <property type="entry name" value="CDP-ME_synthetase"/>
    <property type="match status" value="1"/>
</dbReference>
<evidence type="ECO:0000256" key="7">
    <source>
        <dbReference type="ARBA" id="ARBA00022695"/>
    </source>
</evidence>
<dbReference type="InterPro" id="IPR018294">
    <property type="entry name" value="ISPD_synthase_CS"/>
</dbReference>
<evidence type="ECO:0000256" key="11">
    <source>
        <dbReference type="ARBA" id="ARBA00023268"/>
    </source>
</evidence>
<reference evidence="13" key="1">
    <citation type="submission" date="2018-06" db="EMBL/GenBank/DDBJ databases">
        <authorList>
            <person name="Zhirakovskaya E."/>
        </authorList>
    </citation>
    <scope>NUCLEOTIDE SEQUENCE</scope>
</reference>
<dbReference type="UniPathway" id="UPA00056">
    <property type="reaction ID" value="UER00093"/>
</dbReference>
<dbReference type="GO" id="GO:0050518">
    <property type="term" value="F:2-C-methyl-D-erythritol 4-phosphate cytidylyltransferase activity"/>
    <property type="evidence" value="ECO:0007669"/>
    <property type="project" value="UniProtKB-EC"/>
</dbReference>
<dbReference type="SUPFAM" id="SSF53448">
    <property type="entry name" value="Nucleotide-diphospho-sugar transferases"/>
    <property type="match status" value="1"/>
</dbReference>
<evidence type="ECO:0000256" key="2">
    <source>
        <dbReference type="ARBA" id="ARBA00001968"/>
    </source>
</evidence>
<keyword evidence="11" id="KW-0511">Multifunctional enzyme</keyword>
<dbReference type="InterPro" id="IPR020555">
    <property type="entry name" value="MECDP_synthase_CS"/>
</dbReference>
<dbReference type="GO" id="GO:0019288">
    <property type="term" value="P:isopentenyl diphosphate biosynthetic process, methylerythritol 4-phosphate pathway"/>
    <property type="evidence" value="ECO:0007669"/>
    <property type="project" value="UniProtKB-UniPathway"/>
</dbReference>
<keyword evidence="7 13" id="KW-0548">Nucleotidyltransferase</keyword>
<dbReference type="AlphaFoldDB" id="A0A3B0SSU5"/>
<dbReference type="HAMAP" id="MF_00108">
    <property type="entry name" value="IspD"/>
    <property type="match status" value="1"/>
</dbReference>
<dbReference type="EMBL" id="UOEJ01000261">
    <property type="protein sequence ID" value="VAW07173.1"/>
    <property type="molecule type" value="Genomic_DNA"/>
</dbReference>
<evidence type="ECO:0000256" key="8">
    <source>
        <dbReference type="ARBA" id="ARBA00022723"/>
    </source>
</evidence>
<dbReference type="InterPro" id="IPR003526">
    <property type="entry name" value="MECDP_synthase"/>
</dbReference>
<dbReference type="NCBIfam" id="NF006899">
    <property type="entry name" value="PRK09382.1"/>
    <property type="match status" value="1"/>
</dbReference>
<comment type="cofactor">
    <cofactor evidence="2">
        <name>a divalent metal cation</name>
        <dbReference type="ChEBI" id="CHEBI:60240"/>
    </cofactor>
</comment>
<dbReference type="EC" id="2.7.7.60" evidence="13"/>
<comment type="pathway">
    <text evidence="4">Isoprenoid biosynthesis; isopentenyl diphosphate biosynthesis via DXP pathway; isopentenyl diphosphate from 1-deoxy-D-xylulose 5-phosphate: step 2/6.</text>
</comment>
<name>A0A3B0SSU5_9ZZZZ</name>
<dbReference type="InterPro" id="IPR036571">
    <property type="entry name" value="MECDP_synthase_sf"/>
</dbReference>
<dbReference type="InterPro" id="IPR001228">
    <property type="entry name" value="IspD"/>
</dbReference>
<dbReference type="EC" id="4.6.1.12" evidence="13"/>
<accession>A0A3B0SSU5</accession>
<dbReference type="NCBIfam" id="TIGR00151">
    <property type="entry name" value="ispF"/>
    <property type="match status" value="1"/>
</dbReference>
<comment type="catalytic activity">
    <reaction evidence="1">
        <text>4-CDP-2-C-methyl-D-erythritol 2-phosphate = 2-C-methyl-D-erythritol 2,4-cyclic diphosphate + CMP</text>
        <dbReference type="Rhea" id="RHEA:23864"/>
        <dbReference type="ChEBI" id="CHEBI:57919"/>
        <dbReference type="ChEBI" id="CHEBI:58483"/>
        <dbReference type="ChEBI" id="CHEBI:60377"/>
        <dbReference type="EC" id="4.6.1.12"/>
    </reaction>
</comment>
<dbReference type="PANTHER" id="PTHR43181:SF1">
    <property type="entry name" value="2-C-METHYL-D-ERYTHRITOL 2,4-CYCLODIPHOSPHATE SYNTHASE, CHLOROPLASTIC"/>
    <property type="match status" value="1"/>
</dbReference>
<evidence type="ECO:0000256" key="3">
    <source>
        <dbReference type="ARBA" id="ARBA00004709"/>
    </source>
</evidence>
<gene>
    <name evidence="13" type="ORF">MNBD_ALPHA01-447</name>
</gene>
<dbReference type="PANTHER" id="PTHR43181">
    <property type="entry name" value="2-C-METHYL-D-ERYTHRITOL 2,4-CYCLODIPHOSPHATE SYNTHASE, CHLOROPLASTIC"/>
    <property type="match status" value="1"/>
</dbReference>
<dbReference type="InterPro" id="IPR034683">
    <property type="entry name" value="IspD/TarI"/>
</dbReference>
<dbReference type="Gene3D" id="3.90.550.10">
    <property type="entry name" value="Spore Coat Polysaccharide Biosynthesis Protein SpsA, Chain A"/>
    <property type="match status" value="1"/>
</dbReference>
<evidence type="ECO:0000313" key="13">
    <source>
        <dbReference type="EMBL" id="VAW07173.1"/>
    </source>
</evidence>
<dbReference type="NCBIfam" id="TIGR00453">
    <property type="entry name" value="ispD"/>
    <property type="match status" value="1"/>
</dbReference>
<protein>
    <submittedName>
        <fullName evidence="13">2-C-methyl-D-erythritol 4-phosphate cytidylyltransferase / 2-C-methyl-D-erythritol 2,4-cyclodiphosphate synthase</fullName>
        <ecNumber evidence="13">2.7.7.60</ecNumber>
        <ecNumber evidence="13">4.6.1.12</ecNumber>
    </submittedName>
</protein>
<dbReference type="GO" id="GO:0008685">
    <property type="term" value="F:2-C-methyl-D-erythritol 2,4-cyclodiphosphate synthase activity"/>
    <property type="evidence" value="ECO:0007669"/>
    <property type="project" value="UniProtKB-EC"/>
</dbReference>
<keyword evidence="9" id="KW-0414">Isoprene biosynthesis</keyword>
<dbReference type="Pfam" id="PF01128">
    <property type="entry name" value="IspD"/>
    <property type="match status" value="1"/>
</dbReference>
<evidence type="ECO:0000259" key="12">
    <source>
        <dbReference type="Pfam" id="PF02542"/>
    </source>
</evidence>
<evidence type="ECO:0000256" key="5">
    <source>
        <dbReference type="ARBA" id="ARBA00009789"/>
    </source>
</evidence>
<dbReference type="PROSITE" id="PS01350">
    <property type="entry name" value="ISPF"/>
    <property type="match status" value="1"/>
</dbReference>
<dbReference type="HAMAP" id="MF_00107">
    <property type="entry name" value="IspF"/>
    <property type="match status" value="1"/>
</dbReference>
<dbReference type="Pfam" id="PF02542">
    <property type="entry name" value="YgbB"/>
    <property type="match status" value="1"/>
</dbReference>
<dbReference type="FunFam" id="3.90.550.10:FF:000003">
    <property type="entry name" value="2-C-methyl-D-erythritol 4-phosphate cytidylyltransferase"/>
    <property type="match status" value="1"/>
</dbReference>
<comment type="similarity">
    <text evidence="5">Belongs to the IspD/TarI cytidylyltransferase family. IspD subfamily.</text>
</comment>
<sequence length="383" mass="41200">MKVAVLIVAAGKGGRVGADLPKQYIPLSGKAVLHHTIEAFLKAPYVDLIQAVIHADDHDLYHKAVGDLAILPPVNGGKMRQQSVMMGLQSLAVHEPDLVLIHDAARPFISPGQIEDIIIAAAEHGAVIPALPVIDTVKRVTDNRIEKTVDRTRLVRAQTPQAFRYKLIFMAHKRMEGQEMTDDAALAEACGIQVLTIAGDEQNFKITTAEDLKKAEHMTSEKLNDIRTGLGFDVHGFEDGDSVVLGGITIPHSHKLKGHSDADVALHALTDALLGSIGDGDIGTHFPPGEVKWKDASSDIFLKHGAKLLRDRGGIISNIDLTIICEAPKIAPHAAAMRDNIAEILSLAPSRVSIKATTTERLGFTGREEGIASQAIVTVRLPE</sequence>
<evidence type="ECO:0000256" key="4">
    <source>
        <dbReference type="ARBA" id="ARBA00004787"/>
    </source>
</evidence>
<dbReference type="GO" id="GO:0046872">
    <property type="term" value="F:metal ion binding"/>
    <property type="evidence" value="ECO:0007669"/>
    <property type="project" value="UniProtKB-KW"/>
</dbReference>
<evidence type="ECO:0000256" key="10">
    <source>
        <dbReference type="ARBA" id="ARBA00023239"/>
    </source>
</evidence>
<feature type="domain" description="2-C-methyl-D-erythritol 2,4-cyclodiphosphate synthase" evidence="12">
    <location>
        <begin position="226"/>
        <end position="379"/>
    </location>
</feature>